<accession>A0ABU8UB42</accession>
<proteinExistence type="predicted"/>
<organism evidence="1 2">
    <name type="scientific">Streptomyces caledonius</name>
    <dbReference type="NCBI Taxonomy" id="3134107"/>
    <lineage>
        <taxon>Bacteria</taxon>
        <taxon>Bacillati</taxon>
        <taxon>Actinomycetota</taxon>
        <taxon>Actinomycetes</taxon>
        <taxon>Kitasatosporales</taxon>
        <taxon>Streptomycetaceae</taxon>
        <taxon>Streptomyces</taxon>
    </lineage>
</organism>
<evidence type="ECO:0000313" key="2">
    <source>
        <dbReference type="Proteomes" id="UP001382904"/>
    </source>
</evidence>
<dbReference type="EMBL" id="JBBKAM010000002">
    <property type="protein sequence ID" value="MEJ8645118.1"/>
    <property type="molecule type" value="Genomic_DNA"/>
</dbReference>
<evidence type="ECO:0000313" key="1">
    <source>
        <dbReference type="EMBL" id="MEJ8645118.1"/>
    </source>
</evidence>
<name>A0ABU8UB42_9ACTN</name>
<keyword evidence="2" id="KW-1185">Reference proteome</keyword>
<comment type="caution">
    <text evidence="1">The sequence shown here is derived from an EMBL/GenBank/DDBJ whole genome shotgun (WGS) entry which is preliminary data.</text>
</comment>
<protein>
    <submittedName>
        <fullName evidence="1">Uncharacterized protein</fullName>
    </submittedName>
</protein>
<sequence>MDGVNGGVHRVGPYATRFDRAEDMVRADAYFRDEIARTGEVPGETSIEDVLGPEAYERFSGYYRDPGNLTDFKPVDFEGGSIVPVYRLHDGEWHLHTMFANPAPGRHP</sequence>
<dbReference type="Proteomes" id="UP001382904">
    <property type="component" value="Unassembled WGS sequence"/>
</dbReference>
<reference evidence="1 2" key="1">
    <citation type="submission" date="2024-03" db="EMBL/GenBank/DDBJ databases">
        <title>Novel Streptomyces species of biotechnological and ecological value are a feature of Machair soil.</title>
        <authorList>
            <person name="Prole J.R."/>
            <person name="Goodfellow M."/>
            <person name="Allenby N."/>
            <person name="Ward A.C."/>
        </authorList>
    </citation>
    <scope>NUCLEOTIDE SEQUENCE [LARGE SCALE GENOMIC DNA]</scope>
    <source>
        <strain evidence="1 2">MS1.HAVA.3</strain>
    </source>
</reference>
<gene>
    <name evidence="1" type="ORF">WKI68_35740</name>
</gene>